<evidence type="ECO:0000256" key="4">
    <source>
        <dbReference type="ARBA" id="ARBA00023136"/>
    </source>
</evidence>
<sequence>MENKKLLRISERLEKVAVQLELSFDAMLEEGDIDPRTFSDSVKSGRRRNEIPFYTMSSDLAGIVKRLEVVTSRLEAVAGSGGSGGSADVSVAEDSGYVKAGVKESVGRSAGGKKDVQVVLTPQVEKALAPFVKEYDEILSGVFAKVVSLSQEIGGDLSKQVVMVKEAFQAQREFIVQVAKCKEPSQDVLQKMLQPTAVCLTAVQSFREGNRASQQFNHLSAFSEAIPALGWVTMKIPEANDPMNPKPAPYVKEMKDAGMFYTNRVLKDFKDKDQRHVEWAKAWIQTLMKLHDYVKQHHTTGLSWNKAGAPATAGTSPPPTKGAAPPPPPPGPPPPPPPPPADLTSGSGGGDDMSAAKSALFADLNKGTEITKGLKKVTADMQTHKNPNLRQTGPVTYKPGSGPKPYSKPTTTTTPAPKLQLEGGKKWSVPAKENPPVLELNGKKWNVEYQKDRKDLAITEANMRQTVYVYKCENITLQIKGKVNSITLDSCKKVALVFDDVIAAVDFINCQRIQAQVIGKTPIFNVDKTDGCQIYLSKNSLDTEVVGAKYSELNILVPDESGEFTEFAIAEQFKTVWDPKTKKMNTVPTEVVG</sequence>
<dbReference type="FunFam" id="2.160.20.70:FF:000001">
    <property type="entry name" value="Adenylyl cyclase-associated protein"/>
    <property type="match status" value="1"/>
</dbReference>
<dbReference type="InterPro" id="IPR053950">
    <property type="entry name" value="CAP_N"/>
</dbReference>
<dbReference type="OrthoDB" id="1601at2759"/>
<dbReference type="GO" id="GO:0007015">
    <property type="term" value="P:actin filament organization"/>
    <property type="evidence" value="ECO:0000318"/>
    <property type="project" value="GO_Central"/>
</dbReference>
<evidence type="ECO:0000256" key="1">
    <source>
        <dbReference type="ARBA" id="ARBA00004202"/>
    </source>
</evidence>
<evidence type="ECO:0000259" key="7">
    <source>
        <dbReference type="PROSITE" id="PS51329"/>
    </source>
</evidence>
<organism evidence="8 9">
    <name type="scientific">Branchiostoma floridae</name>
    <name type="common">Florida lancelet</name>
    <name type="synonym">Amphioxus</name>
    <dbReference type="NCBI Taxonomy" id="7739"/>
    <lineage>
        <taxon>Eukaryota</taxon>
        <taxon>Metazoa</taxon>
        <taxon>Chordata</taxon>
        <taxon>Cephalochordata</taxon>
        <taxon>Leptocardii</taxon>
        <taxon>Amphioxiformes</taxon>
        <taxon>Branchiostomatidae</taxon>
        <taxon>Branchiostoma</taxon>
    </lineage>
</organism>
<feature type="domain" description="C-CAP/cofactor C-like" evidence="7">
    <location>
        <begin position="435"/>
        <end position="569"/>
    </location>
</feature>
<gene>
    <name evidence="9" type="primary">LOC118404580</name>
</gene>
<keyword evidence="3" id="KW-1003">Cell membrane</keyword>
<dbReference type="InterPro" id="IPR006599">
    <property type="entry name" value="CARP_motif"/>
</dbReference>
<dbReference type="SUPFAM" id="SSF101278">
    <property type="entry name" value="N-terminal domain of adenylylcyclase associated protein, CAP"/>
    <property type="match status" value="1"/>
</dbReference>
<dbReference type="InterPro" id="IPR013912">
    <property type="entry name" value="Adenylate_cyclase-assoc_CAP_C"/>
</dbReference>
<dbReference type="FunFam" id="1.25.40.330:FF:000001">
    <property type="entry name" value="Adenylyl cyclase-associated protein"/>
    <property type="match status" value="1"/>
</dbReference>
<comment type="similarity">
    <text evidence="2 5">Belongs to the CAP family.</text>
</comment>
<feature type="region of interest" description="Disordered" evidence="6">
    <location>
        <begin position="303"/>
        <end position="354"/>
    </location>
</feature>
<dbReference type="SUPFAM" id="SSF69340">
    <property type="entry name" value="C-terminal domain of adenylylcyclase associated protein"/>
    <property type="match status" value="1"/>
</dbReference>
<dbReference type="SMART" id="SM00673">
    <property type="entry name" value="CARP"/>
    <property type="match status" value="2"/>
</dbReference>
<dbReference type="PROSITE" id="PS51329">
    <property type="entry name" value="C_CAP_COFACTOR_C"/>
    <property type="match status" value="1"/>
</dbReference>
<dbReference type="InterPro" id="IPR016098">
    <property type="entry name" value="CAP/MinC_C"/>
</dbReference>
<name>A0A9J7HHG9_BRAFL</name>
<feature type="region of interest" description="Disordered" evidence="6">
    <location>
        <begin position="379"/>
        <end position="435"/>
    </location>
</feature>
<dbReference type="InterPro" id="IPR018106">
    <property type="entry name" value="CAP_CS_N"/>
</dbReference>
<keyword evidence="8" id="KW-1185">Reference proteome</keyword>
<dbReference type="KEGG" id="bfo:118404580"/>
<dbReference type="GO" id="GO:0003779">
    <property type="term" value="F:actin binding"/>
    <property type="evidence" value="ECO:0000318"/>
    <property type="project" value="GO_Central"/>
</dbReference>
<dbReference type="RefSeq" id="XP_035659651.1">
    <property type="nucleotide sequence ID" value="XM_035803758.1"/>
</dbReference>
<dbReference type="Proteomes" id="UP000001554">
    <property type="component" value="Chromosome 17"/>
</dbReference>
<protein>
    <recommendedName>
        <fullName evidence="5">Adenylyl cyclase-associated protein</fullName>
    </recommendedName>
</protein>
<evidence type="ECO:0000313" key="9">
    <source>
        <dbReference type="RefSeq" id="XP_035659651.1"/>
    </source>
</evidence>
<dbReference type="GO" id="GO:0008179">
    <property type="term" value="F:adenylate cyclase binding"/>
    <property type="evidence" value="ECO:0000318"/>
    <property type="project" value="GO_Central"/>
</dbReference>
<evidence type="ECO:0000256" key="3">
    <source>
        <dbReference type="ARBA" id="ARBA00022475"/>
    </source>
</evidence>
<proteinExistence type="inferred from homology"/>
<evidence type="ECO:0000256" key="6">
    <source>
        <dbReference type="SAM" id="MobiDB-lite"/>
    </source>
</evidence>
<feature type="compositionally biased region" description="Low complexity" evidence="6">
    <location>
        <begin position="397"/>
        <end position="418"/>
    </location>
</feature>
<feature type="compositionally biased region" description="Polar residues" evidence="6">
    <location>
        <begin position="380"/>
        <end position="394"/>
    </location>
</feature>
<dbReference type="AlphaFoldDB" id="A0A9J7HHG9"/>
<dbReference type="Pfam" id="PF08603">
    <property type="entry name" value="CAP_C"/>
    <property type="match status" value="1"/>
</dbReference>
<evidence type="ECO:0000256" key="5">
    <source>
        <dbReference type="RuleBase" id="RU000647"/>
    </source>
</evidence>
<dbReference type="Gene3D" id="2.160.20.70">
    <property type="match status" value="1"/>
</dbReference>
<dbReference type="GO" id="GO:0019933">
    <property type="term" value="P:cAMP-mediated signaling"/>
    <property type="evidence" value="ECO:0000318"/>
    <property type="project" value="GO_Central"/>
</dbReference>
<accession>A0A9J7HHG9</accession>
<keyword evidence="4" id="KW-0472">Membrane</keyword>
<evidence type="ECO:0000313" key="8">
    <source>
        <dbReference type="Proteomes" id="UP000001554"/>
    </source>
</evidence>
<dbReference type="InterPro" id="IPR001837">
    <property type="entry name" value="Adenylate_cyclase-assoc_CAP"/>
</dbReference>
<evidence type="ECO:0000256" key="2">
    <source>
        <dbReference type="ARBA" id="ARBA00007659"/>
    </source>
</evidence>
<dbReference type="InterPro" id="IPR036222">
    <property type="entry name" value="CAP_N_sf"/>
</dbReference>
<dbReference type="GO" id="GO:0005886">
    <property type="term" value="C:plasma membrane"/>
    <property type="evidence" value="ECO:0007669"/>
    <property type="project" value="UniProtKB-SubCell"/>
</dbReference>
<dbReference type="GeneID" id="118404580"/>
<dbReference type="Gene3D" id="1.25.40.330">
    <property type="entry name" value="Adenylate cyclase-associated CAP, N-terminal domain"/>
    <property type="match status" value="1"/>
</dbReference>
<dbReference type="GO" id="GO:0005737">
    <property type="term" value="C:cytoplasm"/>
    <property type="evidence" value="ECO:0000318"/>
    <property type="project" value="GO_Central"/>
</dbReference>
<comment type="subcellular location">
    <subcellularLocation>
        <location evidence="1">Cell membrane</location>
        <topology evidence="1">Peripheral membrane protein</topology>
    </subcellularLocation>
</comment>
<dbReference type="InterPro" id="IPR036223">
    <property type="entry name" value="CAP_C_sf"/>
</dbReference>
<dbReference type="PANTHER" id="PTHR10652">
    <property type="entry name" value="ADENYLYL CYCLASE-ASSOCIATED PROTEIN"/>
    <property type="match status" value="1"/>
</dbReference>
<reference evidence="9" key="2">
    <citation type="submission" date="2025-08" db="UniProtKB">
        <authorList>
            <consortium name="RefSeq"/>
        </authorList>
    </citation>
    <scope>IDENTIFICATION</scope>
    <source>
        <strain evidence="9">S238N-H82</strain>
        <tissue evidence="9">Testes</tissue>
    </source>
</reference>
<feature type="compositionally biased region" description="Pro residues" evidence="6">
    <location>
        <begin position="316"/>
        <end position="341"/>
    </location>
</feature>
<dbReference type="InterPro" id="IPR017901">
    <property type="entry name" value="C-CAP_CF_C-like"/>
</dbReference>
<dbReference type="PANTHER" id="PTHR10652:SF0">
    <property type="entry name" value="ADENYLYL CYCLASE-ASSOCIATED PROTEIN"/>
    <property type="match status" value="1"/>
</dbReference>
<dbReference type="Pfam" id="PF01213">
    <property type="entry name" value="CAP_N-CM"/>
    <property type="match status" value="1"/>
</dbReference>
<dbReference type="Pfam" id="PF21938">
    <property type="entry name" value="CAP_N"/>
    <property type="match status" value="1"/>
</dbReference>
<dbReference type="GO" id="GO:0000902">
    <property type="term" value="P:cell morphogenesis"/>
    <property type="evidence" value="ECO:0000318"/>
    <property type="project" value="GO_Central"/>
</dbReference>
<dbReference type="PROSITE" id="PS01088">
    <property type="entry name" value="CAP_1"/>
    <property type="match status" value="1"/>
</dbReference>
<reference evidence="8" key="1">
    <citation type="journal article" date="2020" name="Nat. Ecol. Evol.">
        <title>Deeply conserved synteny resolves early events in vertebrate evolution.</title>
        <authorList>
            <person name="Simakov O."/>
            <person name="Marletaz F."/>
            <person name="Yue J.X."/>
            <person name="O'Connell B."/>
            <person name="Jenkins J."/>
            <person name="Brandt A."/>
            <person name="Calef R."/>
            <person name="Tung C.H."/>
            <person name="Huang T.K."/>
            <person name="Schmutz J."/>
            <person name="Satoh N."/>
            <person name="Yu J.K."/>
            <person name="Putnam N.H."/>
            <person name="Green R.E."/>
            <person name="Rokhsar D.S."/>
        </authorList>
    </citation>
    <scope>NUCLEOTIDE SEQUENCE [LARGE SCALE GENOMIC DNA]</scope>
    <source>
        <strain evidence="8">S238N-H82</strain>
    </source>
</reference>
<dbReference type="InterPro" id="IPR013992">
    <property type="entry name" value="Adenylate_cyclase-assoc_CAP_N"/>
</dbReference>